<evidence type="ECO:0000313" key="3">
    <source>
        <dbReference type="EMBL" id="KAH8077040.1"/>
    </source>
</evidence>
<protein>
    <recommendedName>
        <fullName evidence="2">FIST domain-containing protein</fullName>
    </recommendedName>
</protein>
<accession>A0A8K0UCZ0</accession>
<feature type="region of interest" description="Disordered" evidence="1">
    <location>
        <begin position="419"/>
        <end position="445"/>
    </location>
</feature>
<organism evidence="3 4">
    <name type="scientific">Cristinia sonorae</name>
    <dbReference type="NCBI Taxonomy" id="1940300"/>
    <lineage>
        <taxon>Eukaryota</taxon>
        <taxon>Fungi</taxon>
        <taxon>Dikarya</taxon>
        <taxon>Basidiomycota</taxon>
        <taxon>Agaricomycotina</taxon>
        <taxon>Agaricomycetes</taxon>
        <taxon>Agaricomycetidae</taxon>
        <taxon>Agaricales</taxon>
        <taxon>Pleurotineae</taxon>
        <taxon>Stephanosporaceae</taxon>
        <taxon>Cristinia</taxon>
    </lineage>
</organism>
<feature type="region of interest" description="Disordered" evidence="1">
    <location>
        <begin position="125"/>
        <end position="154"/>
    </location>
</feature>
<dbReference type="AlphaFoldDB" id="A0A8K0UCZ0"/>
<feature type="domain" description="FIST" evidence="2">
    <location>
        <begin position="63"/>
        <end position="277"/>
    </location>
</feature>
<dbReference type="Pfam" id="PF08495">
    <property type="entry name" value="FIST"/>
    <property type="match status" value="1"/>
</dbReference>
<evidence type="ECO:0000313" key="4">
    <source>
        <dbReference type="Proteomes" id="UP000813824"/>
    </source>
</evidence>
<evidence type="ECO:0000259" key="2">
    <source>
        <dbReference type="Pfam" id="PF08495"/>
    </source>
</evidence>
<dbReference type="InterPro" id="IPR013702">
    <property type="entry name" value="FIST_domain_N"/>
</dbReference>
<sequence>MANGACGLLSRSEGRMREGYYYCKLQRRDWRLKMALRTIISRSSSSILAALKHAIPDSPQTLLFAISPHHSLPDSQLADIVAALTRIPNSLGCISSPLPLRSREPASALSLAFFDVNKCTPFRSTIPGRKPTSVGRWHSVRSSQDSRHHGKRPQTDLEEIRGIEHHDLPPELQNTTTENASTIIYFSDNSPEGLSQTLSTAFPGSTHLGFLASPTPFLTGRPFTLFRNREIHSSGAVGISLPTPTPTWDLVYPDLNAITDALTVTSAEGNLVHSLDDANPARLIISAMDKHNMNLSGANTLYKEDQYYLGVLGEDDKLHRLYQIMSGGPSRGTVSLEGEDGPSVGSRAKLYHLPSKLKSTDLLIQPNTQLNTFTFLNLHPEPTPDTAAFQVVDHPSDETTVLQGTFLAASENGCVVRRRRQKQGGSEGETPWRFSVPSGSVRLHW</sequence>
<reference evidence="3" key="1">
    <citation type="journal article" date="2021" name="New Phytol.">
        <title>Evolutionary innovations through gain and loss of genes in the ectomycorrhizal Boletales.</title>
        <authorList>
            <person name="Wu G."/>
            <person name="Miyauchi S."/>
            <person name="Morin E."/>
            <person name="Kuo A."/>
            <person name="Drula E."/>
            <person name="Varga T."/>
            <person name="Kohler A."/>
            <person name="Feng B."/>
            <person name="Cao Y."/>
            <person name="Lipzen A."/>
            <person name="Daum C."/>
            <person name="Hundley H."/>
            <person name="Pangilinan J."/>
            <person name="Johnson J."/>
            <person name="Barry K."/>
            <person name="LaButti K."/>
            <person name="Ng V."/>
            <person name="Ahrendt S."/>
            <person name="Min B."/>
            <person name="Choi I.G."/>
            <person name="Park H."/>
            <person name="Plett J.M."/>
            <person name="Magnuson J."/>
            <person name="Spatafora J.W."/>
            <person name="Nagy L.G."/>
            <person name="Henrissat B."/>
            <person name="Grigoriev I.V."/>
            <person name="Yang Z.L."/>
            <person name="Xu J."/>
            <person name="Martin F.M."/>
        </authorList>
    </citation>
    <scope>NUCLEOTIDE SEQUENCE</scope>
    <source>
        <strain evidence="3">KKN 215</strain>
    </source>
</reference>
<comment type="caution">
    <text evidence="3">The sequence shown here is derived from an EMBL/GenBank/DDBJ whole genome shotgun (WGS) entry which is preliminary data.</text>
</comment>
<dbReference type="Proteomes" id="UP000813824">
    <property type="component" value="Unassembled WGS sequence"/>
</dbReference>
<keyword evidence="4" id="KW-1185">Reference proteome</keyword>
<dbReference type="EMBL" id="JAEVFJ010000067">
    <property type="protein sequence ID" value="KAH8077040.1"/>
    <property type="molecule type" value="Genomic_DNA"/>
</dbReference>
<evidence type="ECO:0000256" key="1">
    <source>
        <dbReference type="SAM" id="MobiDB-lite"/>
    </source>
</evidence>
<gene>
    <name evidence="3" type="ORF">BXZ70DRAFT_709448</name>
</gene>
<dbReference type="OrthoDB" id="10251508at2759"/>
<proteinExistence type="predicted"/>
<name>A0A8K0UCZ0_9AGAR</name>